<evidence type="ECO:0000313" key="2">
    <source>
        <dbReference type="Proteomes" id="UP001198220"/>
    </source>
</evidence>
<dbReference type="Proteomes" id="UP001198220">
    <property type="component" value="Unassembled WGS sequence"/>
</dbReference>
<keyword evidence="2" id="KW-1185">Reference proteome</keyword>
<dbReference type="Pfam" id="PF11007">
    <property type="entry name" value="CotJA"/>
    <property type="match status" value="1"/>
</dbReference>
<protein>
    <submittedName>
        <fullName evidence="1">Spore coat associated protein CotJA</fullName>
    </submittedName>
</protein>
<sequence>MRKDLKSLENYQRYSENWNTQRFLKGEDYPVAMAYVPWQRWGTLYDPEKGLECGTIFPDLNKPFLGVRGGCR</sequence>
<accession>A0AAE3ABD5</accession>
<name>A0AAE3ABD5_9FIRM</name>
<dbReference type="InterPro" id="IPR020256">
    <property type="entry name" value="Spore_coat_CotJA"/>
</dbReference>
<comment type="caution">
    <text evidence="1">The sequence shown here is derived from an EMBL/GenBank/DDBJ whole genome shotgun (WGS) entry which is preliminary data.</text>
</comment>
<dbReference type="AlphaFoldDB" id="A0AAE3ABD5"/>
<reference evidence="1 2" key="1">
    <citation type="submission" date="2021-10" db="EMBL/GenBank/DDBJ databases">
        <title>Anaerobic single-cell dispensing facilitates the cultivation of human gut bacteria.</title>
        <authorList>
            <person name="Afrizal A."/>
        </authorList>
    </citation>
    <scope>NUCLEOTIDE SEQUENCE [LARGE SCALE GENOMIC DNA]</scope>
    <source>
        <strain evidence="1 2">CLA-AA-H276</strain>
    </source>
</reference>
<gene>
    <name evidence="1" type="ORF">LKD36_14140</name>
</gene>
<dbReference type="RefSeq" id="WP_118771367.1">
    <property type="nucleotide sequence ID" value="NZ_JAJEPS010000018.1"/>
</dbReference>
<dbReference type="EMBL" id="JAJEPS010000018">
    <property type="protein sequence ID" value="MCC2127300.1"/>
    <property type="molecule type" value="Genomic_DNA"/>
</dbReference>
<proteinExistence type="predicted"/>
<organism evidence="1 2">
    <name type="scientific">Hominiventricola filiformis</name>
    <dbReference type="NCBI Taxonomy" id="2885352"/>
    <lineage>
        <taxon>Bacteria</taxon>
        <taxon>Bacillati</taxon>
        <taxon>Bacillota</taxon>
        <taxon>Clostridia</taxon>
        <taxon>Lachnospirales</taxon>
        <taxon>Lachnospiraceae</taxon>
        <taxon>Hominiventricola</taxon>
    </lineage>
</organism>
<evidence type="ECO:0000313" key="1">
    <source>
        <dbReference type="EMBL" id="MCC2127300.1"/>
    </source>
</evidence>